<name>A0A369I7M2_9BACT</name>
<dbReference type="Pfam" id="PF13349">
    <property type="entry name" value="DUF4097"/>
    <property type="match status" value="1"/>
</dbReference>
<dbReference type="InterPro" id="IPR025164">
    <property type="entry name" value="Toastrack_DUF4097"/>
</dbReference>
<evidence type="ECO:0000313" key="3">
    <source>
        <dbReference type="EMBL" id="RDB04880.1"/>
    </source>
</evidence>
<keyword evidence="4" id="KW-1185">Reference proteome</keyword>
<feature type="domain" description="DUF4097" evidence="2">
    <location>
        <begin position="141"/>
        <end position="258"/>
    </location>
</feature>
<dbReference type="PROSITE" id="PS51257">
    <property type="entry name" value="PROKAR_LIPOPROTEIN"/>
    <property type="match status" value="1"/>
</dbReference>
<sequence>MKRSLIPFLAGVVLSCTQAPAQTQEFKEQIVKEYALKKNAASSTLAIYNINGSINVEGYAGDKIVLEVAKTISGKTKEILDQGKEEFKLMFEQNEDSVIVYILEPYDSRPNRNNWKNRNDNRRIEYKYDLDFTVKVPFAMNLHVSTVNGGDLSVKDVTGTLHVYNVNGAIALINAKGATEVRTVNGNVEANYTSIPPGKSDYKTLNGDIKISYPANLSADCEFKSFRGEFYTDFPDVESLPVKVIKNQESKGDKSTTYKLNTETSIRIGNGGKTFRFETFNGNIYIKKQS</sequence>
<protein>
    <recommendedName>
        <fullName evidence="2">DUF4097 domain-containing protein</fullName>
    </recommendedName>
</protein>
<proteinExistence type="predicted"/>
<evidence type="ECO:0000259" key="2">
    <source>
        <dbReference type="Pfam" id="PF13349"/>
    </source>
</evidence>
<feature type="chain" id="PRO_5016754136" description="DUF4097 domain-containing protein" evidence="1">
    <location>
        <begin position="22"/>
        <end position="290"/>
    </location>
</feature>
<gene>
    <name evidence="3" type="ORF">DVG78_16670</name>
</gene>
<keyword evidence="1" id="KW-0732">Signal</keyword>
<organism evidence="3 4">
    <name type="scientific">Runella aurantiaca</name>
    <dbReference type="NCBI Taxonomy" id="2282308"/>
    <lineage>
        <taxon>Bacteria</taxon>
        <taxon>Pseudomonadati</taxon>
        <taxon>Bacteroidota</taxon>
        <taxon>Cytophagia</taxon>
        <taxon>Cytophagales</taxon>
        <taxon>Spirosomataceae</taxon>
        <taxon>Runella</taxon>
    </lineage>
</organism>
<dbReference type="EMBL" id="QPIW01000013">
    <property type="protein sequence ID" value="RDB04880.1"/>
    <property type="molecule type" value="Genomic_DNA"/>
</dbReference>
<dbReference type="RefSeq" id="WP_114462182.1">
    <property type="nucleotide sequence ID" value="NZ_QPIW01000013.1"/>
</dbReference>
<dbReference type="AlphaFoldDB" id="A0A369I7M2"/>
<dbReference type="OrthoDB" id="937739at2"/>
<accession>A0A369I7M2</accession>
<comment type="caution">
    <text evidence="3">The sequence shown here is derived from an EMBL/GenBank/DDBJ whole genome shotgun (WGS) entry which is preliminary data.</text>
</comment>
<evidence type="ECO:0000256" key="1">
    <source>
        <dbReference type="SAM" id="SignalP"/>
    </source>
</evidence>
<dbReference type="Proteomes" id="UP000253141">
    <property type="component" value="Unassembled WGS sequence"/>
</dbReference>
<reference evidence="3 4" key="1">
    <citation type="submission" date="2018-07" db="EMBL/GenBank/DDBJ databases">
        <title>Genome analysis of Runella aurantiaca.</title>
        <authorList>
            <person name="Yang X."/>
        </authorList>
    </citation>
    <scope>NUCLEOTIDE SEQUENCE [LARGE SCALE GENOMIC DNA]</scope>
    <source>
        <strain evidence="3 4">YX9</strain>
    </source>
</reference>
<evidence type="ECO:0000313" key="4">
    <source>
        <dbReference type="Proteomes" id="UP000253141"/>
    </source>
</evidence>
<feature type="signal peptide" evidence="1">
    <location>
        <begin position="1"/>
        <end position="21"/>
    </location>
</feature>